<evidence type="ECO:0000256" key="5">
    <source>
        <dbReference type="ARBA" id="ARBA00022692"/>
    </source>
</evidence>
<keyword evidence="5 8" id="KW-0812">Transmembrane</keyword>
<evidence type="ECO:0000256" key="2">
    <source>
        <dbReference type="ARBA" id="ARBA00008255"/>
    </source>
</evidence>
<evidence type="ECO:0000313" key="10">
    <source>
        <dbReference type="Proteomes" id="UP001623232"/>
    </source>
</evidence>
<feature type="transmembrane region" description="Helical" evidence="8">
    <location>
        <begin position="89"/>
        <end position="110"/>
    </location>
</feature>
<evidence type="ECO:0000256" key="1">
    <source>
        <dbReference type="ARBA" id="ARBA00004429"/>
    </source>
</evidence>
<keyword evidence="7 8" id="KW-0472">Membrane</keyword>
<evidence type="ECO:0000256" key="4">
    <source>
        <dbReference type="ARBA" id="ARBA00022519"/>
    </source>
</evidence>
<dbReference type="NCBIfam" id="TIGR01620">
    <property type="entry name" value="hyp_HI0043"/>
    <property type="match status" value="1"/>
</dbReference>
<keyword evidence="4" id="KW-0997">Cell inner membrane</keyword>
<gene>
    <name evidence="9" type="ORF">QEZ52_05755</name>
</gene>
<evidence type="ECO:0000313" key="9">
    <source>
        <dbReference type="EMBL" id="WZK90049.1"/>
    </source>
</evidence>
<dbReference type="PANTHER" id="PTHR39342">
    <property type="entry name" value="UPF0283 MEMBRANE PROTEIN YCJF"/>
    <property type="match status" value="1"/>
</dbReference>
<keyword evidence="6 8" id="KW-1133">Transmembrane helix</keyword>
<dbReference type="InterPro" id="IPR021147">
    <property type="entry name" value="DUF697"/>
</dbReference>
<feature type="transmembrane region" description="Helical" evidence="8">
    <location>
        <begin position="56"/>
        <end position="77"/>
    </location>
</feature>
<proteinExistence type="inferred from homology"/>
<comment type="subcellular location">
    <subcellularLocation>
        <location evidence="1">Cell inner membrane</location>
        <topology evidence="1">Multi-pass membrane protein</topology>
    </subcellularLocation>
</comment>
<accession>A0ABZ2XVB9</accession>
<evidence type="ECO:0000256" key="3">
    <source>
        <dbReference type="ARBA" id="ARBA00022475"/>
    </source>
</evidence>
<sequence>MSKGPVLFDLDESDDTPEVDVAAAPPVPDLNLSGRPDRAGATTVAMQMAGTRPSRLARWFSGLLVSIILAAVGVAAWDFAVGLLDRWPVLGWAVAGAIGVLLGLAVAIALRELAALARLRRVETLRAMADAAAGDVTAARAFGTRLSAFYQGRSDQDWGRARWREHADQVLDADALLDLAETELLVPLDNAALNEIERAARQVATVTALVPLALADVVAVLLNALRMTRAIAQIYGGRSGLFGSWRLLRAVLAHLAATGAVAIGDDLLESVLGGSVLAKLSRRFGEGVVNGALTARVGIAAMEVCRPMPFSKPHRPKVKSVIKRALVGLFDRSPS</sequence>
<evidence type="ECO:0000256" key="7">
    <source>
        <dbReference type="ARBA" id="ARBA00023136"/>
    </source>
</evidence>
<dbReference type="Pfam" id="PF05128">
    <property type="entry name" value="DUF697"/>
    <property type="match status" value="1"/>
</dbReference>
<dbReference type="RefSeq" id="WP_406648560.1">
    <property type="nucleotide sequence ID" value="NZ_CP123584.1"/>
</dbReference>
<dbReference type="PANTHER" id="PTHR39342:SF1">
    <property type="entry name" value="UPF0283 MEMBRANE PROTEIN YCJF"/>
    <property type="match status" value="1"/>
</dbReference>
<dbReference type="EMBL" id="CP123584">
    <property type="protein sequence ID" value="WZK90049.1"/>
    <property type="molecule type" value="Genomic_DNA"/>
</dbReference>
<feature type="transmembrane region" description="Helical" evidence="8">
    <location>
        <begin position="203"/>
        <end position="225"/>
    </location>
</feature>
<evidence type="ECO:0000256" key="8">
    <source>
        <dbReference type="SAM" id="Phobius"/>
    </source>
</evidence>
<keyword evidence="10" id="KW-1185">Reference proteome</keyword>
<protein>
    <submittedName>
        <fullName evidence="9">TIGR01620 family protein</fullName>
    </submittedName>
</protein>
<comment type="similarity">
    <text evidence="2">Belongs to the UPF0283 family.</text>
</comment>
<dbReference type="Proteomes" id="UP001623232">
    <property type="component" value="Chromosome"/>
</dbReference>
<organism evidence="9 10">
    <name type="scientific">Aliisedimentitalea scapharcae</name>
    <dbReference type="NCBI Taxonomy" id="1524259"/>
    <lineage>
        <taxon>Bacteria</taxon>
        <taxon>Pseudomonadati</taxon>
        <taxon>Pseudomonadota</taxon>
        <taxon>Alphaproteobacteria</taxon>
        <taxon>Rhodobacterales</taxon>
        <taxon>Roseobacteraceae</taxon>
        <taxon>Aliisedimentitalea</taxon>
    </lineage>
</organism>
<reference evidence="9 10" key="1">
    <citation type="submission" date="2023-04" db="EMBL/GenBank/DDBJ databases">
        <title>Complete genome sequence of Alisedimentitalea scapharcae.</title>
        <authorList>
            <person name="Rong J.-C."/>
            <person name="Yi M.-L."/>
            <person name="Zhao Q."/>
        </authorList>
    </citation>
    <scope>NUCLEOTIDE SEQUENCE [LARGE SCALE GENOMIC DNA]</scope>
    <source>
        <strain evidence="9 10">KCTC 42119</strain>
    </source>
</reference>
<name>A0ABZ2XVB9_9RHOB</name>
<dbReference type="InterPro" id="IPR006507">
    <property type="entry name" value="UPF0283"/>
</dbReference>
<evidence type="ECO:0000256" key="6">
    <source>
        <dbReference type="ARBA" id="ARBA00022989"/>
    </source>
</evidence>
<keyword evidence="3" id="KW-1003">Cell membrane</keyword>